<evidence type="ECO:0000256" key="1">
    <source>
        <dbReference type="SAM" id="Phobius"/>
    </source>
</evidence>
<accession>W6MGE2</accession>
<dbReference type="HOGENOM" id="CLU_1611024_0_0_1"/>
<feature type="transmembrane region" description="Helical" evidence="1">
    <location>
        <begin position="6"/>
        <end position="27"/>
    </location>
</feature>
<dbReference type="EMBL" id="HG793125">
    <property type="protein sequence ID" value="CDK24861.1"/>
    <property type="molecule type" value="Genomic_DNA"/>
</dbReference>
<sequence>MNFTFSNLILLATINWVVLMAVSVVICKFPRRLPAKPYFLRNSPVRSLGGWSPRIPPKTKYSNFSLSSGTRSVSARGSRRHTLETSSITFITSSVVHWSPASRSFKGMSCSVVPTGNEVRIRFSFPISDNTHKYSRITHSVKPCSMCSMMYFIVSRVDCGKRRNS</sequence>
<keyword evidence="1" id="KW-0812">Transmembrane</keyword>
<protein>
    <submittedName>
        <fullName evidence="2">Uncharacterized protein</fullName>
    </submittedName>
</protein>
<organism evidence="2 3">
    <name type="scientific">Kuraishia capsulata CBS 1993</name>
    <dbReference type="NCBI Taxonomy" id="1382522"/>
    <lineage>
        <taxon>Eukaryota</taxon>
        <taxon>Fungi</taxon>
        <taxon>Dikarya</taxon>
        <taxon>Ascomycota</taxon>
        <taxon>Saccharomycotina</taxon>
        <taxon>Pichiomycetes</taxon>
        <taxon>Pichiales</taxon>
        <taxon>Pichiaceae</taxon>
        <taxon>Kuraishia</taxon>
    </lineage>
</organism>
<gene>
    <name evidence="2" type="ORF">KUCA_T00000828001</name>
</gene>
<keyword evidence="1" id="KW-1133">Transmembrane helix</keyword>
<dbReference type="RefSeq" id="XP_022456876.1">
    <property type="nucleotide sequence ID" value="XM_022605404.1"/>
</dbReference>
<keyword evidence="1" id="KW-0472">Membrane</keyword>
<dbReference type="Proteomes" id="UP000019384">
    <property type="component" value="Unassembled WGS sequence"/>
</dbReference>
<dbReference type="GeneID" id="34518264"/>
<reference evidence="2" key="2">
    <citation type="submission" date="2014-02" db="EMBL/GenBank/DDBJ databases">
        <title>Complete DNA sequence of /Kuraishia capsulata/ illustrates novel genomic features among budding yeasts (/Saccharomycotina/).</title>
        <authorList>
            <person name="Morales L."/>
            <person name="Noel B."/>
            <person name="Porcel B."/>
            <person name="Marcet-Houben M."/>
            <person name="Hullo M-F."/>
            <person name="Sacerdot C."/>
            <person name="Tekaia F."/>
            <person name="Leh-Louis V."/>
            <person name="Despons L."/>
            <person name="Khanna V."/>
            <person name="Aury J-M."/>
            <person name="Barbe V."/>
            <person name="Couloux A."/>
            <person name="Labadie K."/>
            <person name="Pelletier E."/>
            <person name="Souciet J-L."/>
            <person name="Boekhout T."/>
            <person name="Gabaldon T."/>
            <person name="Wincker P."/>
            <person name="Dujon B."/>
        </authorList>
    </citation>
    <scope>NUCLEOTIDE SEQUENCE</scope>
    <source>
        <strain evidence="2">CBS 1993</strain>
    </source>
</reference>
<name>W6MGE2_9ASCO</name>
<keyword evidence="3" id="KW-1185">Reference proteome</keyword>
<dbReference type="AlphaFoldDB" id="W6MGE2"/>
<reference evidence="2" key="1">
    <citation type="submission" date="2013-12" db="EMBL/GenBank/DDBJ databases">
        <authorList>
            <person name="Genoscope - CEA"/>
        </authorList>
    </citation>
    <scope>NUCLEOTIDE SEQUENCE</scope>
    <source>
        <strain evidence="2">CBS 1993</strain>
    </source>
</reference>
<evidence type="ECO:0000313" key="2">
    <source>
        <dbReference type="EMBL" id="CDK24861.1"/>
    </source>
</evidence>
<proteinExistence type="predicted"/>
<evidence type="ECO:0000313" key="3">
    <source>
        <dbReference type="Proteomes" id="UP000019384"/>
    </source>
</evidence>